<evidence type="ECO:0000256" key="3">
    <source>
        <dbReference type="ARBA" id="ARBA00022525"/>
    </source>
</evidence>
<dbReference type="PROSITE" id="PS00136">
    <property type="entry name" value="SUBTILASE_ASP"/>
    <property type="match status" value="1"/>
</dbReference>
<dbReference type="InterPro" id="IPR000209">
    <property type="entry name" value="Peptidase_S8/S53_dom"/>
</dbReference>
<dbReference type="Pfam" id="PF02225">
    <property type="entry name" value="PA"/>
    <property type="match status" value="1"/>
</dbReference>
<dbReference type="InterPro" id="IPR023828">
    <property type="entry name" value="Peptidase_S8_Ser-AS"/>
</dbReference>
<evidence type="ECO:0000256" key="8">
    <source>
        <dbReference type="PIRSR" id="PIRSR615500-1"/>
    </source>
</evidence>
<dbReference type="PROSITE" id="PS00138">
    <property type="entry name" value="SUBTILASE_SER"/>
    <property type="match status" value="1"/>
</dbReference>
<feature type="chain" id="PRO_5010365072" description="Peptidase S8" evidence="12">
    <location>
        <begin position="24"/>
        <end position="914"/>
    </location>
</feature>
<dbReference type="SUPFAM" id="SSF52743">
    <property type="entry name" value="Subtilisin-like"/>
    <property type="match status" value="1"/>
</dbReference>
<feature type="active site" description="Charge relay system" evidence="8 9">
    <location>
        <position position="238"/>
    </location>
</feature>
<dbReference type="InterPro" id="IPR046450">
    <property type="entry name" value="PA_dom_sf"/>
</dbReference>
<keyword evidence="4 9" id="KW-0645">Protease</keyword>
<evidence type="ECO:0000256" key="5">
    <source>
        <dbReference type="ARBA" id="ARBA00022729"/>
    </source>
</evidence>
<evidence type="ECO:0000313" key="16">
    <source>
        <dbReference type="EMBL" id="AQP43734.1"/>
    </source>
</evidence>
<keyword evidence="7 9" id="KW-0720">Serine protease</keyword>
<dbReference type="Pfam" id="PF06280">
    <property type="entry name" value="fn3_5"/>
    <property type="match status" value="1"/>
</dbReference>
<comment type="similarity">
    <text evidence="1 9 10">Belongs to the peptidase S8 family.</text>
</comment>
<dbReference type="PROSITE" id="PS51892">
    <property type="entry name" value="SUBTILASE"/>
    <property type="match status" value="1"/>
</dbReference>
<dbReference type="InterPro" id="IPR050131">
    <property type="entry name" value="Peptidase_S8_subtilisin-like"/>
</dbReference>
<evidence type="ECO:0000256" key="4">
    <source>
        <dbReference type="ARBA" id="ARBA00022670"/>
    </source>
</evidence>
<evidence type="ECO:0000256" key="2">
    <source>
        <dbReference type="ARBA" id="ARBA00022512"/>
    </source>
</evidence>
<keyword evidence="5 12" id="KW-0732">Signal</keyword>
<feature type="region of interest" description="Disordered" evidence="11">
    <location>
        <begin position="882"/>
        <end position="914"/>
    </location>
</feature>
<dbReference type="AlphaFoldDB" id="A0A1Q2CCA2"/>
<keyword evidence="2" id="KW-0134">Cell wall</keyword>
<dbReference type="GO" id="GO:0016020">
    <property type="term" value="C:membrane"/>
    <property type="evidence" value="ECO:0007669"/>
    <property type="project" value="InterPro"/>
</dbReference>
<dbReference type="PRINTS" id="PR00723">
    <property type="entry name" value="SUBTILISIN"/>
</dbReference>
<dbReference type="SUPFAM" id="SSF52025">
    <property type="entry name" value="PA domain"/>
    <property type="match status" value="1"/>
</dbReference>
<evidence type="ECO:0000259" key="13">
    <source>
        <dbReference type="Pfam" id="PF00082"/>
    </source>
</evidence>
<dbReference type="InterPro" id="IPR010435">
    <property type="entry name" value="C5a/SBT2-like_Fn3"/>
</dbReference>
<reference evidence="16 17" key="1">
    <citation type="journal article" date="2016" name="Int. J. Syst. Evol. Microbiol.">
        <title>Tessaracoccus flavus sp. nov., isolated from the drainage system of a lindane-producing factory.</title>
        <authorList>
            <person name="Kumari R."/>
            <person name="Singh P."/>
            <person name="Schumann P."/>
            <person name="Lal R."/>
        </authorList>
    </citation>
    <scope>NUCLEOTIDE SEQUENCE [LARGE SCALE GENOMIC DNA]</scope>
    <source>
        <strain evidence="16 17">RP1T</strain>
    </source>
</reference>
<dbReference type="Pfam" id="PF00082">
    <property type="entry name" value="Peptidase_S8"/>
    <property type="match status" value="1"/>
</dbReference>
<evidence type="ECO:0000256" key="11">
    <source>
        <dbReference type="SAM" id="MobiDB-lite"/>
    </source>
</evidence>
<dbReference type="Gene3D" id="3.40.50.200">
    <property type="entry name" value="Peptidase S8/S53 domain"/>
    <property type="match status" value="1"/>
</dbReference>
<accession>A0A1Q2CCA2</accession>
<name>A0A1Q2CCA2_9ACTN</name>
<dbReference type="CDD" id="cd04818">
    <property type="entry name" value="PA_subtilisin_1"/>
    <property type="match status" value="1"/>
</dbReference>
<dbReference type="Proteomes" id="UP000188324">
    <property type="component" value="Chromosome"/>
</dbReference>
<gene>
    <name evidence="16" type="ORF">RPIT_02010</name>
</gene>
<evidence type="ECO:0000256" key="9">
    <source>
        <dbReference type="PROSITE-ProRule" id="PRU01240"/>
    </source>
</evidence>
<protein>
    <recommendedName>
        <fullName evidence="18">Peptidase S8</fullName>
    </recommendedName>
</protein>
<evidence type="ECO:0000256" key="12">
    <source>
        <dbReference type="SAM" id="SignalP"/>
    </source>
</evidence>
<dbReference type="InterPro" id="IPR022398">
    <property type="entry name" value="Peptidase_S8_His-AS"/>
</dbReference>
<organism evidence="16 17">
    <name type="scientific">Tessaracoccus flavus</name>
    <dbReference type="NCBI Taxonomy" id="1610493"/>
    <lineage>
        <taxon>Bacteria</taxon>
        <taxon>Bacillati</taxon>
        <taxon>Actinomycetota</taxon>
        <taxon>Actinomycetes</taxon>
        <taxon>Propionibacteriales</taxon>
        <taxon>Propionibacteriaceae</taxon>
        <taxon>Tessaracoccus</taxon>
    </lineage>
</organism>
<evidence type="ECO:0000259" key="14">
    <source>
        <dbReference type="Pfam" id="PF02225"/>
    </source>
</evidence>
<dbReference type="Gene3D" id="3.50.30.30">
    <property type="match status" value="1"/>
</dbReference>
<dbReference type="EMBL" id="CP019605">
    <property type="protein sequence ID" value="AQP43734.1"/>
    <property type="molecule type" value="Genomic_DNA"/>
</dbReference>
<dbReference type="GO" id="GO:0004252">
    <property type="term" value="F:serine-type endopeptidase activity"/>
    <property type="evidence" value="ECO:0007669"/>
    <property type="project" value="UniProtKB-UniRule"/>
</dbReference>
<evidence type="ECO:0000259" key="15">
    <source>
        <dbReference type="Pfam" id="PF06280"/>
    </source>
</evidence>
<evidence type="ECO:0000313" key="17">
    <source>
        <dbReference type="Proteomes" id="UP000188324"/>
    </source>
</evidence>
<dbReference type="InterPro" id="IPR015500">
    <property type="entry name" value="Peptidase_S8_subtilisin-rel"/>
</dbReference>
<proteinExistence type="inferred from homology"/>
<feature type="signal peptide" evidence="12">
    <location>
        <begin position="1"/>
        <end position="23"/>
    </location>
</feature>
<dbReference type="InterPro" id="IPR036852">
    <property type="entry name" value="Peptidase_S8/S53_dom_sf"/>
</dbReference>
<dbReference type="Gene3D" id="2.60.40.1710">
    <property type="entry name" value="Subtilisin-like superfamily"/>
    <property type="match status" value="1"/>
</dbReference>
<dbReference type="PROSITE" id="PS00137">
    <property type="entry name" value="SUBTILASE_HIS"/>
    <property type="match status" value="1"/>
</dbReference>
<dbReference type="KEGG" id="tfl:RPIT_02010"/>
<keyword evidence="3" id="KW-0964">Secreted</keyword>
<dbReference type="PANTHER" id="PTHR43806">
    <property type="entry name" value="PEPTIDASE S8"/>
    <property type="match status" value="1"/>
</dbReference>
<feature type="active site" description="Charge relay system" evidence="8 9">
    <location>
        <position position="176"/>
    </location>
</feature>
<feature type="domain" description="PA" evidence="14">
    <location>
        <begin position="387"/>
        <end position="471"/>
    </location>
</feature>
<sequence>MRALGGSLLAAALCAGTVGTASADQALPEPIGPAAPSAEAPSIEEMLATLGDDVLAGRWLVEVEGSAKIQGGNAAKAKQAQDKVVAAAKAEGIAVTVGKSYTNTWNGVAVSASKADAVKLAGIAGVKGVYPVVEVTKPAEDAARPDIDYARTLTGADVANEELGFTGKDIKVGIIDSGIDYNHPDFGGSGVNAETRDFPGERVKWGHDYVGDVYDASSDDPAINTPKPDQWPDDCGGHGTHVAGIVGADGGVTGVAPDVEFGAYRVFGCDGSSDSEIIIAAMDQAYADGMDIVNMSLGASLQTWPTYPTATAADRLVDAGVVVVVSQGNSGTSGTFSGGAPSVAHNVISVGSVDNSEYMADYISTAGGVETPFMTSTGSPEPTPGASYTLVAGDPLNACAPLAEATGEGQAVIVDRGTCSFHLKALAAQVAGYDAVIVANNAPGVINMTVEGADEITIPAVSVLQADGAALKAEIAANGGSTTIDFSEEPKRFDNPTGGYQSDFSSYGLAADLTLKPDVSAPGGSIYSTYPLEKKGYATLGGTSMAAPHVAGAAALLLEARPDLDPYEVRTILANTANPFTWGTLPEAGVAEPVHRQGAGLIDIPHALTTTTTVTPHKISLGEGEAGPVTTTLTVHNASDVEVTYALDVEHGVATYGPTDVPGFYVLDATVEFSADSITVPAGGTATATVVISEDFTDTDDNGVEFKVHGAIYGGWITLTSETEQLVVPFAGLSGDYQALQAVELAALTYRNANGGLSVAAPWRTFTMVDGDIPLIALYLGVPVSGLYVDVYKANPDGTKGAKVHSNFINYATEFDLGRMGAVATIAWDGTYQGNSGNSKLRRVAEGSYVLELRVLKALGDPTNPDHWETYDLAPLTIDYADGADTSAGNGPGAGNPNKGKDNNSGKGKGKGKP</sequence>
<keyword evidence="17" id="KW-1185">Reference proteome</keyword>
<dbReference type="InterPro" id="IPR023827">
    <property type="entry name" value="Peptidase_S8_Asp-AS"/>
</dbReference>
<dbReference type="GO" id="GO:0005615">
    <property type="term" value="C:extracellular space"/>
    <property type="evidence" value="ECO:0007669"/>
    <property type="project" value="TreeGrafter"/>
</dbReference>
<feature type="active site" description="Charge relay system" evidence="8 9">
    <location>
        <position position="544"/>
    </location>
</feature>
<evidence type="ECO:0000256" key="6">
    <source>
        <dbReference type="ARBA" id="ARBA00022801"/>
    </source>
</evidence>
<dbReference type="STRING" id="1610493.RPIT_02010"/>
<evidence type="ECO:0000256" key="10">
    <source>
        <dbReference type="RuleBase" id="RU003355"/>
    </source>
</evidence>
<dbReference type="PANTHER" id="PTHR43806:SF66">
    <property type="entry name" value="SERIN ENDOPEPTIDASE"/>
    <property type="match status" value="1"/>
</dbReference>
<keyword evidence="6 9" id="KW-0378">Hydrolase</keyword>
<evidence type="ECO:0000256" key="7">
    <source>
        <dbReference type="ARBA" id="ARBA00022825"/>
    </source>
</evidence>
<dbReference type="GO" id="GO:0006508">
    <property type="term" value="P:proteolysis"/>
    <property type="evidence" value="ECO:0007669"/>
    <property type="project" value="UniProtKB-KW"/>
</dbReference>
<evidence type="ECO:0008006" key="18">
    <source>
        <dbReference type="Google" id="ProtNLM"/>
    </source>
</evidence>
<feature type="domain" description="Peptidase S8/S53" evidence="13">
    <location>
        <begin position="167"/>
        <end position="600"/>
    </location>
</feature>
<feature type="domain" description="C5a peptidase/Subtilisin-like protease SBT2-like Fn3-like" evidence="15">
    <location>
        <begin position="620"/>
        <end position="730"/>
    </location>
</feature>
<dbReference type="InterPro" id="IPR003137">
    <property type="entry name" value="PA_domain"/>
</dbReference>
<evidence type="ECO:0000256" key="1">
    <source>
        <dbReference type="ARBA" id="ARBA00011073"/>
    </source>
</evidence>